<dbReference type="CDD" id="cd14688">
    <property type="entry name" value="bZIP_YAP"/>
    <property type="match status" value="1"/>
</dbReference>
<feature type="region of interest" description="Disordered" evidence="3">
    <location>
        <begin position="165"/>
        <end position="184"/>
    </location>
</feature>
<dbReference type="GeneID" id="63733129"/>
<dbReference type="VEuPathDB" id="FungiDB:ASPVEDRAFT_84877"/>
<comment type="subcellular location">
    <subcellularLocation>
        <location evidence="1">Nucleus</location>
    </subcellularLocation>
</comment>
<dbReference type="GO" id="GO:0090575">
    <property type="term" value="C:RNA polymerase II transcription regulator complex"/>
    <property type="evidence" value="ECO:0007669"/>
    <property type="project" value="TreeGrafter"/>
</dbReference>
<dbReference type="InterPro" id="IPR004827">
    <property type="entry name" value="bZIP"/>
</dbReference>
<organism evidence="5 6">
    <name type="scientific">Aspergillus versicolor CBS 583.65</name>
    <dbReference type="NCBI Taxonomy" id="1036611"/>
    <lineage>
        <taxon>Eukaryota</taxon>
        <taxon>Fungi</taxon>
        <taxon>Dikarya</taxon>
        <taxon>Ascomycota</taxon>
        <taxon>Pezizomycotina</taxon>
        <taxon>Eurotiomycetes</taxon>
        <taxon>Eurotiomycetidae</taxon>
        <taxon>Eurotiales</taxon>
        <taxon>Aspergillaceae</taxon>
        <taxon>Aspergillus</taxon>
        <taxon>Aspergillus subgen. Nidulantes</taxon>
    </lineage>
</organism>
<dbReference type="EMBL" id="KV878130">
    <property type="protein sequence ID" value="OJJ03430.1"/>
    <property type="molecule type" value="Genomic_DNA"/>
</dbReference>
<dbReference type="GO" id="GO:0000976">
    <property type="term" value="F:transcription cis-regulatory region binding"/>
    <property type="evidence" value="ECO:0007669"/>
    <property type="project" value="InterPro"/>
</dbReference>
<reference evidence="6" key="1">
    <citation type="journal article" date="2017" name="Genome Biol.">
        <title>Comparative genomics reveals high biological diversity and specific adaptations in the industrially and medically important fungal genus Aspergillus.</title>
        <authorList>
            <person name="de Vries R.P."/>
            <person name="Riley R."/>
            <person name="Wiebenga A."/>
            <person name="Aguilar-Osorio G."/>
            <person name="Amillis S."/>
            <person name="Uchima C.A."/>
            <person name="Anderluh G."/>
            <person name="Asadollahi M."/>
            <person name="Askin M."/>
            <person name="Barry K."/>
            <person name="Battaglia E."/>
            <person name="Bayram O."/>
            <person name="Benocci T."/>
            <person name="Braus-Stromeyer S.A."/>
            <person name="Caldana C."/>
            <person name="Canovas D."/>
            <person name="Cerqueira G.C."/>
            <person name="Chen F."/>
            <person name="Chen W."/>
            <person name="Choi C."/>
            <person name="Clum A."/>
            <person name="Dos Santos R.A."/>
            <person name="Damasio A.R."/>
            <person name="Diallinas G."/>
            <person name="Emri T."/>
            <person name="Fekete E."/>
            <person name="Flipphi M."/>
            <person name="Freyberg S."/>
            <person name="Gallo A."/>
            <person name="Gournas C."/>
            <person name="Habgood R."/>
            <person name="Hainaut M."/>
            <person name="Harispe M.L."/>
            <person name="Henrissat B."/>
            <person name="Hilden K.S."/>
            <person name="Hope R."/>
            <person name="Hossain A."/>
            <person name="Karabika E."/>
            <person name="Karaffa L."/>
            <person name="Karanyi Z."/>
            <person name="Krasevec N."/>
            <person name="Kuo A."/>
            <person name="Kusch H."/>
            <person name="LaButti K."/>
            <person name="Lagendijk E.L."/>
            <person name="Lapidus A."/>
            <person name="Levasseur A."/>
            <person name="Lindquist E."/>
            <person name="Lipzen A."/>
            <person name="Logrieco A.F."/>
            <person name="MacCabe A."/>
            <person name="Maekelae M.R."/>
            <person name="Malavazi I."/>
            <person name="Melin P."/>
            <person name="Meyer V."/>
            <person name="Mielnichuk N."/>
            <person name="Miskei M."/>
            <person name="Molnar A.P."/>
            <person name="Mule G."/>
            <person name="Ngan C.Y."/>
            <person name="Orejas M."/>
            <person name="Orosz E."/>
            <person name="Ouedraogo J.P."/>
            <person name="Overkamp K.M."/>
            <person name="Park H.-S."/>
            <person name="Perrone G."/>
            <person name="Piumi F."/>
            <person name="Punt P.J."/>
            <person name="Ram A.F."/>
            <person name="Ramon A."/>
            <person name="Rauscher S."/>
            <person name="Record E."/>
            <person name="Riano-Pachon D.M."/>
            <person name="Robert V."/>
            <person name="Roehrig J."/>
            <person name="Ruller R."/>
            <person name="Salamov A."/>
            <person name="Salih N.S."/>
            <person name="Samson R.A."/>
            <person name="Sandor E."/>
            <person name="Sanguinetti M."/>
            <person name="Schuetze T."/>
            <person name="Sepcic K."/>
            <person name="Shelest E."/>
            <person name="Sherlock G."/>
            <person name="Sophianopoulou V."/>
            <person name="Squina F.M."/>
            <person name="Sun H."/>
            <person name="Susca A."/>
            <person name="Todd R.B."/>
            <person name="Tsang A."/>
            <person name="Unkles S.E."/>
            <person name="van de Wiele N."/>
            <person name="van Rossen-Uffink D."/>
            <person name="Oliveira J.V."/>
            <person name="Vesth T.C."/>
            <person name="Visser J."/>
            <person name="Yu J.-H."/>
            <person name="Zhou M."/>
            <person name="Andersen M.R."/>
            <person name="Archer D.B."/>
            <person name="Baker S.E."/>
            <person name="Benoit I."/>
            <person name="Brakhage A.A."/>
            <person name="Braus G.H."/>
            <person name="Fischer R."/>
            <person name="Frisvad J.C."/>
            <person name="Goldman G.H."/>
            <person name="Houbraken J."/>
            <person name="Oakley B."/>
            <person name="Pocsi I."/>
            <person name="Scazzocchio C."/>
            <person name="Seiboth B."/>
            <person name="vanKuyk P.A."/>
            <person name="Wortman J."/>
            <person name="Dyer P.S."/>
            <person name="Grigoriev I.V."/>
        </authorList>
    </citation>
    <scope>NUCLEOTIDE SEQUENCE [LARGE SCALE GENOMIC DNA]</scope>
    <source>
        <strain evidence="6">CBS 583.65</strain>
    </source>
</reference>
<dbReference type="SUPFAM" id="SSF57959">
    <property type="entry name" value="Leucine zipper domain"/>
    <property type="match status" value="1"/>
</dbReference>
<dbReference type="RefSeq" id="XP_040669192.1">
    <property type="nucleotide sequence ID" value="XM_040817618.1"/>
</dbReference>
<dbReference type="PANTHER" id="PTHR40621:SF6">
    <property type="entry name" value="AP-1-LIKE TRANSCRIPTION FACTOR YAP1-RELATED"/>
    <property type="match status" value="1"/>
</dbReference>
<feature type="domain" description="BZIP" evidence="4">
    <location>
        <begin position="94"/>
        <end position="150"/>
    </location>
</feature>
<accession>A0A1L9PPI8</accession>
<dbReference type="OrthoDB" id="4519478at2759"/>
<evidence type="ECO:0000256" key="2">
    <source>
        <dbReference type="ARBA" id="ARBA00023242"/>
    </source>
</evidence>
<evidence type="ECO:0000256" key="1">
    <source>
        <dbReference type="ARBA" id="ARBA00004123"/>
    </source>
</evidence>
<dbReference type="PROSITE" id="PS00036">
    <property type="entry name" value="BZIP_BASIC"/>
    <property type="match status" value="1"/>
</dbReference>
<protein>
    <recommendedName>
        <fullName evidence="4">BZIP domain-containing protein</fullName>
    </recommendedName>
</protein>
<dbReference type="STRING" id="1036611.A0A1L9PPI8"/>
<dbReference type="SMART" id="SM00338">
    <property type="entry name" value="BRLZ"/>
    <property type="match status" value="1"/>
</dbReference>
<dbReference type="InterPro" id="IPR050936">
    <property type="entry name" value="AP-1-like"/>
</dbReference>
<dbReference type="PROSITE" id="PS50217">
    <property type="entry name" value="BZIP"/>
    <property type="match status" value="1"/>
</dbReference>
<proteinExistence type="predicted"/>
<name>A0A1L9PPI8_ASPVE</name>
<keyword evidence="2" id="KW-0539">Nucleus</keyword>
<evidence type="ECO:0000313" key="5">
    <source>
        <dbReference type="EMBL" id="OJJ03430.1"/>
    </source>
</evidence>
<dbReference type="Pfam" id="PF00170">
    <property type="entry name" value="bZIP_1"/>
    <property type="match status" value="1"/>
</dbReference>
<dbReference type="PANTHER" id="PTHR40621">
    <property type="entry name" value="TRANSCRIPTION FACTOR KAPC-RELATED"/>
    <property type="match status" value="1"/>
</dbReference>
<dbReference type="AlphaFoldDB" id="A0A1L9PPI8"/>
<dbReference type="InterPro" id="IPR046347">
    <property type="entry name" value="bZIP_sf"/>
</dbReference>
<evidence type="ECO:0000256" key="3">
    <source>
        <dbReference type="SAM" id="MobiDB-lite"/>
    </source>
</evidence>
<keyword evidence="6" id="KW-1185">Reference proteome</keyword>
<dbReference type="Gene3D" id="1.20.5.170">
    <property type="match status" value="1"/>
</dbReference>
<gene>
    <name evidence="5" type="ORF">ASPVEDRAFT_84877</name>
</gene>
<feature type="compositionally biased region" description="Polar residues" evidence="3">
    <location>
        <begin position="56"/>
        <end position="73"/>
    </location>
</feature>
<feature type="compositionally biased region" description="Polar residues" evidence="3">
    <location>
        <begin position="172"/>
        <end position="184"/>
    </location>
</feature>
<feature type="region of interest" description="Disordered" evidence="3">
    <location>
        <begin position="56"/>
        <end position="113"/>
    </location>
</feature>
<dbReference type="GO" id="GO:0001228">
    <property type="term" value="F:DNA-binding transcription activator activity, RNA polymerase II-specific"/>
    <property type="evidence" value="ECO:0007669"/>
    <property type="project" value="TreeGrafter"/>
</dbReference>
<dbReference type="Proteomes" id="UP000184073">
    <property type="component" value="Unassembled WGS sequence"/>
</dbReference>
<evidence type="ECO:0000259" key="4">
    <source>
        <dbReference type="PROSITE" id="PS50217"/>
    </source>
</evidence>
<sequence length="268" mass="30836">MTSTQFNLDHDPWLIQMLDSADLPQMPPNVSLNWTGTELTPQPADTWSWQLQHNVDGRSNLNGSSSGPVSTSRAADRAPDSDQLQRNLFDEDGDEYSVRRREKNRMAQKAFRQRKEQYVKTLERKFNELESKSNSLEEENRRLKAELASLLPVQHQPGRDVLRDSLLDEPNQDSPLSEGTLNSDGRNYIRISEGARAKLVDSDNTCQMISTVWELIQSNDLFEQREVDFVRVYEQLREIAGAQKQHFNLEDGIQKIFENAFPKEDSLL</sequence>
<evidence type="ECO:0000313" key="6">
    <source>
        <dbReference type="Proteomes" id="UP000184073"/>
    </source>
</evidence>